<protein>
    <submittedName>
        <fullName evidence="2">Unannotated protein</fullName>
    </submittedName>
</protein>
<dbReference type="InterPro" id="IPR007138">
    <property type="entry name" value="ABM_dom"/>
</dbReference>
<name>A0A6J7ID68_9ZZZZ</name>
<dbReference type="AlphaFoldDB" id="A0A6J7ID68"/>
<gene>
    <name evidence="2" type="ORF">UFOPK3733_00561</name>
</gene>
<accession>A0A6J7ID68</accession>
<proteinExistence type="predicted"/>
<organism evidence="2">
    <name type="scientific">freshwater metagenome</name>
    <dbReference type="NCBI Taxonomy" id="449393"/>
    <lineage>
        <taxon>unclassified sequences</taxon>
        <taxon>metagenomes</taxon>
        <taxon>ecological metagenomes</taxon>
    </lineage>
</organism>
<evidence type="ECO:0000313" key="2">
    <source>
        <dbReference type="EMBL" id="CAB4929148.1"/>
    </source>
</evidence>
<dbReference type="InterPro" id="IPR011008">
    <property type="entry name" value="Dimeric_a/b-barrel"/>
</dbReference>
<dbReference type="Gene3D" id="3.30.70.100">
    <property type="match status" value="1"/>
</dbReference>
<dbReference type="PROSITE" id="PS51725">
    <property type="entry name" value="ABM"/>
    <property type="match status" value="1"/>
</dbReference>
<reference evidence="2" key="1">
    <citation type="submission" date="2020-05" db="EMBL/GenBank/DDBJ databases">
        <authorList>
            <person name="Chiriac C."/>
            <person name="Salcher M."/>
            <person name="Ghai R."/>
            <person name="Kavagutti S V."/>
        </authorList>
    </citation>
    <scope>NUCLEOTIDE SEQUENCE</scope>
</reference>
<dbReference type="SUPFAM" id="SSF54909">
    <property type="entry name" value="Dimeric alpha+beta barrel"/>
    <property type="match status" value="1"/>
</dbReference>
<dbReference type="Pfam" id="PF03992">
    <property type="entry name" value="ABM"/>
    <property type="match status" value="1"/>
</dbReference>
<feature type="domain" description="ABM" evidence="1">
    <location>
        <begin position="8"/>
        <end position="96"/>
    </location>
</feature>
<dbReference type="EMBL" id="CAFBNC010000018">
    <property type="protein sequence ID" value="CAB4929148.1"/>
    <property type="molecule type" value="Genomic_DNA"/>
</dbReference>
<evidence type="ECO:0000259" key="1">
    <source>
        <dbReference type="PROSITE" id="PS51725"/>
    </source>
</evidence>
<sequence length="108" mass="11472">MSALMTQTSLFVKMVFQDGKRDEGVAALDTMLPTVESEEGTLVYSFHLDAGDANTVWIFELYTDGDALGIHGGSEAMGALFGTLTPLMAEPPMMVMATPTPKSKGLPA</sequence>